<accession>A0A4R7EMI2</accession>
<sequence length="136" mass="15911">MIKVILPQLNLSYICHMKKLIVFIVVLFFAKPIFPILDFVINYDAIQELCINKDKPEMQCNGSCHLKNELAKTAQDDNPFTHKKTTTFISEILFFNPFQWELQIPLITDYKESVKGIYQNKYAYLPVFDFSKPPLT</sequence>
<evidence type="ECO:0000256" key="1">
    <source>
        <dbReference type="SAM" id="Phobius"/>
    </source>
</evidence>
<keyword evidence="1" id="KW-0812">Transmembrane</keyword>
<gene>
    <name evidence="2" type="ORF">C8P70_13327</name>
</gene>
<evidence type="ECO:0000313" key="2">
    <source>
        <dbReference type="EMBL" id="TDS52093.1"/>
    </source>
</evidence>
<name>A0A4R7EMI2_9FLAO</name>
<evidence type="ECO:0000313" key="3">
    <source>
        <dbReference type="Proteomes" id="UP000295215"/>
    </source>
</evidence>
<keyword evidence="1" id="KW-1133">Transmembrane helix</keyword>
<comment type="caution">
    <text evidence="2">The sequence shown here is derived from an EMBL/GenBank/DDBJ whole genome shotgun (WGS) entry which is preliminary data.</text>
</comment>
<dbReference type="AlphaFoldDB" id="A0A4R7EMI2"/>
<organism evidence="2 3">
    <name type="scientific">Myroides indicus</name>
    <dbReference type="NCBI Taxonomy" id="1323422"/>
    <lineage>
        <taxon>Bacteria</taxon>
        <taxon>Pseudomonadati</taxon>
        <taxon>Bacteroidota</taxon>
        <taxon>Flavobacteriia</taxon>
        <taxon>Flavobacteriales</taxon>
        <taxon>Flavobacteriaceae</taxon>
        <taxon>Myroides</taxon>
    </lineage>
</organism>
<dbReference type="EMBL" id="SOAG01000033">
    <property type="protein sequence ID" value="TDS52093.1"/>
    <property type="molecule type" value="Genomic_DNA"/>
</dbReference>
<keyword evidence="3" id="KW-1185">Reference proteome</keyword>
<keyword evidence="1" id="KW-0472">Membrane</keyword>
<proteinExistence type="predicted"/>
<reference evidence="2 3" key="1">
    <citation type="submission" date="2019-03" db="EMBL/GenBank/DDBJ databases">
        <title>Genomic Encyclopedia of Archaeal and Bacterial Type Strains, Phase II (KMG-II): from individual species to whole genera.</title>
        <authorList>
            <person name="Goeker M."/>
        </authorList>
    </citation>
    <scope>NUCLEOTIDE SEQUENCE [LARGE SCALE GENOMIC DNA]</scope>
    <source>
        <strain evidence="2 3">DSM 28213</strain>
    </source>
</reference>
<dbReference type="Proteomes" id="UP000295215">
    <property type="component" value="Unassembled WGS sequence"/>
</dbReference>
<feature type="transmembrane region" description="Helical" evidence="1">
    <location>
        <begin position="20"/>
        <end position="41"/>
    </location>
</feature>
<protein>
    <submittedName>
        <fullName evidence="2">Uncharacterized protein</fullName>
    </submittedName>
</protein>